<reference evidence="2 3" key="1">
    <citation type="journal article" date="2016" name="PLoS Pathog.">
        <title>Biosynthesis of antibiotic leucinostatins in bio-control fungus Purpureocillium lilacinum and their inhibition on phytophthora revealed by genome mining.</title>
        <authorList>
            <person name="Wang G."/>
            <person name="Liu Z."/>
            <person name="Lin R."/>
            <person name="Li E."/>
            <person name="Mao Z."/>
            <person name="Ling J."/>
            <person name="Yang Y."/>
            <person name="Yin W.B."/>
            <person name="Xie B."/>
        </authorList>
    </citation>
    <scope>NUCLEOTIDE SEQUENCE [LARGE SCALE GENOMIC DNA]</scope>
    <source>
        <strain evidence="2">170</strain>
    </source>
</reference>
<dbReference type="SUPFAM" id="SSF56112">
    <property type="entry name" value="Protein kinase-like (PK-like)"/>
    <property type="match status" value="1"/>
</dbReference>
<name>A0A179F7Q8_METCM</name>
<dbReference type="STRING" id="1380566.A0A179F7Q8"/>
<dbReference type="GeneID" id="28851892"/>
<gene>
    <name evidence="2" type="ORF">VFPPC_09344</name>
</gene>
<proteinExistence type="predicted"/>
<feature type="compositionally biased region" description="Polar residues" evidence="1">
    <location>
        <begin position="440"/>
        <end position="453"/>
    </location>
</feature>
<organism evidence="2 3">
    <name type="scientific">Pochonia chlamydosporia 170</name>
    <dbReference type="NCBI Taxonomy" id="1380566"/>
    <lineage>
        <taxon>Eukaryota</taxon>
        <taxon>Fungi</taxon>
        <taxon>Dikarya</taxon>
        <taxon>Ascomycota</taxon>
        <taxon>Pezizomycotina</taxon>
        <taxon>Sordariomycetes</taxon>
        <taxon>Hypocreomycetidae</taxon>
        <taxon>Hypocreales</taxon>
        <taxon>Clavicipitaceae</taxon>
        <taxon>Pochonia</taxon>
    </lineage>
</organism>
<dbReference type="PANTHER" id="PTHR21310:SF15">
    <property type="entry name" value="AMINOGLYCOSIDE PHOSPHOTRANSFERASE DOMAIN-CONTAINING PROTEIN"/>
    <property type="match status" value="1"/>
</dbReference>
<protein>
    <submittedName>
        <fullName evidence="2">Phosphotransferase enzyme family domain-containing protein</fullName>
    </submittedName>
</protein>
<evidence type="ECO:0000313" key="2">
    <source>
        <dbReference type="EMBL" id="OAQ61515.1"/>
    </source>
</evidence>
<dbReference type="OrthoDB" id="10003767at2759"/>
<dbReference type="Proteomes" id="UP000078397">
    <property type="component" value="Unassembled WGS sequence"/>
</dbReference>
<dbReference type="RefSeq" id="XP_018139219.1">
    <property type="nucleotide sequence ID" value="XM_018287898.1"/>
</dbReference>
<feature type="compositionally biased region" description="Polar residues" evidence="1">
    <location>
        <begin position="401"/>
        <end position="422"/>
    </location>
</feature>
<dbReference type="PANTHER" id="PTHR21310">
    <property type="entry name" value="AMINOGLYCOSIDE PHOSPHOTRANSFERASE-RELATED-RELATED"/>
    <property type="match status" value="1"/>
</dbReference>
<keyword evidence="3" id="KW-1185">Reference proteome</keyword>
<dbReference type="GO" id="GO:0016740">
    <property type="term" value="F:transferase activity"/>
    <property type="evidence" value="ECO:0007669"/>
    <property type="project" value="UniProtKB-KW"/>
</dbReference>
<evidence type="ECO:0000313" key="3">
    <source>
        <dbReference type="Proteomes" id="UP000078397"/>
    </source>
</evidence>
<dbReference type="InterPro" id="IPR011009">
    <property type="entry name" value="Kinase-like_dom_sf"/>
</dbReference>
<feature type="region of interest" description="Disordered" evidence="1">
    <location>
        <begin position="395"/>
        <end position="479"/>
    </location>
</feature>
<dbReference type="InterPro" id="IPR051678">
    <property type="entry name" value="AGP_Transferase"/>
</dbReference>
<comment type="caution">
    <text evidence="2">The sequence shown here is derived from an EMBL/GenBank/DDBJ whole genome shotgun (WGS) entry which is preliminary data.</text>
</comment>
<dbReference type="KEGG" id="pchm:VFPPC_09344"/>
<accession>A0A179F7Q8</accession>
<dbReference type="EMBL" id="LSBJ02000007">
    <property type="protein sequence ID" value="OAQ61515.1"/>
    <property type="molecule type" value="Genomic_DNA"/>
</dbReference>
<sequence length="551" mass="61540">MCTCAHDRPHELLQFVEGLNLQALCDVASELNKGLPCVAGGWSCGGYNIIQEVVFEDGSCWLARIPRPDNSVLHGQATSSYSAVLRYLKKKSSISVPTVFHHALSTDETNKVGAPYVLMEKLPGKQLPALGQTKDEPYDRDRPTRQEIRLTRKIHEQLTEIIIGLARHQFNRIGALHEDECGNFTVEEYFDPIWIGCSSERAKVFKSLRKCDRGPYDSITAYYLGIAELNYQQALTGPPEVYGPEGVDLYETLADMSLCIALPEFEKGPFVIAHNDLTLQNILVDDDFNITGILDFPGNIVPLPSLCVYPWMFHWNAWGAMCDREEFEKVFLSKHSDNEASPIASVASRRQIMADAINRNYFERSLLGSFAFVFVPTLHERLYGETYVYRKPDEVVESGTEESQPSSDGAQDSQPESNSSLASDAGEAIGRKSEPDSELNDFSNAESIITSTPPRAVTKSDALTQTEPSEVIPPHSTQLDSLESCSAELLEIVTAGKPKRSRRGLSSWWKGFMPGRTDGATRKRKSRFLYQLDKLGIRILNNVGMVREKWG</sequence>
<dbReference type="AlphaFoldDB" id="A0A179F7Q8"/>
<evidence type="ECO:0000256" key="1">
    <source>
        <dbReference type="SAM" id="MobiDB-lite"/>
    </source>
</evidence>